<dbReference type="RefSeq" id="WP_042584902.1">
    <property type="nucleotide sequence ID" value="NZ_CM003772.1"/>
</dbReference>
<dbReference type="PANTHER" id="PTHR30561">
    <property type="entry name" value="SMR FAMILY PROTON-DEPENDENT DRUG EFFLUX TRANSPORTER SUGE"/>
    <property type="match status" value="1"/>
</dbReference>
<keyword evidence="9" id="KW-0443">Lipid metabolism</keyword>
<keyword evidence="4" id="KW-0997">Cell inner membrane</keyword>
<evidence type="ECO:0000313" key="11">
    <source>
        <dbReference type="EMBL" id="KWZ53957.1"/>
    </source>
</evidence>
<name>A0A104RS87_9BURK</name>
<protein>
    <submittedName>
        <fullName evidence="11">Multidrug DMT transporter permease</fullName>
    </submittedName>
</protein>
<dbReference type="Gene3D" id="1.10.3730.20">
    <property type="match status" value="2"/>
</dbReference>
<dbReference type="GO" id="GO:0022857">
    <property type="term" value="F:transmembrane transporter activity"/>
    <property type="evidence" value="ECO:0007669"/>
    <property type="project" value="InterPro"/>
</dbReference>
<reference evidence="11 12" key="1">
    <citation type="submission" date="2015-11" db="EMBL/GenBank/DDBJ databases">
        <authorList>
            <person name="Sahl J."/>
            <person name="Wagner D."/>
            <person name="Keim P."/>
        </authorList>
    </citation>
    <scope>NUCLEOTIDE SEQUENCE [LARGE SCALE GENOMIC DNA]</scope>
    <source>
        <strain evidence="11 12">MSMB1157</strain>
    </source>
</reference>
<evidence type="ECO:0000256" key="6">
    <source>
        <dbReference type="ARBA" id="ARBA00022692"/>
    </source>
</evidence>
<evidence type="ECO:0000256" key="3">
    <source>
        <dbReference type="ARBA" id="ARBA00022516"/>
    </source>
</evidence>
<dbReference type="GO" id="GO:0009103">
    <property type="term" value="P:lipopolysaccharide biosynthetic process"/>
    <property type="evidence" value="ECO:0007669"/>
    <property type="project" value="UniProtKB-KW"/>
</dbReference>
<evidence type="ECO:0000256" key="7">
    <source>
        <dbReference type="ARBA" id="ARBA00022985"/>
    </source>
</evidence>
<evidence type="ECO:0000256" key="1">
    <source>
        <dbReference type="ARBA" id="ARBA00004651"/>
    </source>
</evidence>
<keyword evidence="7" id="KW-0448">Lipopolysaccharide biosynthesis</keyword>
<evidence type="ECO:0000256" key="5">
    <source>
        <dbReference type="ARBA" id="ARBA00022556"/>
    </source>
</evidence>
<proteinExistence type="predicted"/>
<keyword evidence="8" id="KW-1133">Transmembrane helix</keyword>
<dbReference type="Pfam" id="PF00892">
    <property type="entry name" value="EamA"/>
    <property type="match status" value="1"/>
</dbReference>
<evidence type="ECO:0000256" key="10">
    <source>
        <dbReference type="ARBA" id="ARBA00023136"/>
    </source>
</evidence>
<dbReference type="GO" id="GO:0005886">
    <property type="term" value="C:plasma membrane"/>
    <property type="evidence" value="ECO:0007669"/>
    <property type="project" value="UniProtKB-SubCell"/>
</dbReference>
<dbReference type="SUPFAM" id="SSF103481">
    <property type="entry name" value="Multidrug resistance efflux transporter EmrE"/>
    <property type="match status" value="2"/>
</dbReference>
<organism evidence="11 12">
    <name type="scientific">Burkholderia ubonensis</name>
    <dbReference type="NCBI Taxonomy" id="101571"/>
    <lineage>
        <taxon>Bacteria</taxon>
        <taxon>Pseudomonadati</taxon>
        <taxon>Pseudomonadota</taxon>
        <taxon>Betaproteobacteria</taxon>
        <taxon>Burkholderiales</taxon>
        <taxon>Burkholderiaceae</taxon>
        <taxon>Burkholderia</taxon>
        <taxon>Burkholderia cepacia complex</taxon>
    </lineage>
</organism>
<comment type="caution">
    <text evidence="11">The sequence shown here is derived from an EMBL/GenBank/DDBJ whole genome shotgun (WGS) entry which is preliminary data.</text>
</comment>
<keyword evidence="2" id="KW-1003">Cell membrane</keyword>
<dbReference type="InterPro" id="IPR000620">
    <property type="entry name" value="EamA_dom"/>
</dbReference>
<dbReference type="PANTHER" id="PTHR30561:SF9">
    <property type="entry name" value="4-AMINO-4-DEOXY-L-ARABINOSE-PHOSPHOUNDECAPRENOL FLIPPASE SUBUNIT ARNF-RELATED"/>
    <property type="match status" value="1"/>
</dbReference>
<keyword evidence="6" id="KW-0812">Transmembrane</keyword>
<evidence type="ECO:0000256" key="4">
    <source>
        <dbReference type="ARBA" id="ARBA00022519"/>
    </source>
</evidence>
<evidence type="ECO:0000256" key="8">
    <source>
        <dbReference type="ARBA" id="ARBA00022989"/>
    </source>
</evidence>
<evidence type="ECO:0000256" key="2">
    <source>
        <dbReference type="ARBA" id="ARBA00022475"/>
    </source>
</evidence>
<keyword evidence="5" id="KW-0441">Lipid A biosynthesis</keyword>
<dbReference type="EMBL" id="LNJU01000005">
    <property type="protein sequence ID" value="KWZ53957.1"/>
    <property type="molecule type" value="Genomic_DNA"/>
</dbReference>
<dbReference type="GO" id="GO:0009245">
    <property type="term" value="P:lipid A biosynthetic process"/>
    <property type="evidence" value="ECO:0007669"/>
    <property type="project" value="UniProtKB-KW"/>
</dbReference>
<comment type="subcellular location">
    <subcellularLocation>
        <location evidence="1">Cell membrane</location>
        <topology evidence="1">Multi-pass membrane protein</topology>
    </subcellularLocation>
</comment>
<dbReference type="InterPro" id="IPR037185">
    <property type="entry name" value="EmrE-like"/>
</dbReference>
<dbReference type="Proteomes" id="UP000070119">
    <property type="component" value="Chromosome 2"/>
</dbReference>
<keyword evidence="3" id="KW-0444">Lipid biosynthesis</keyword>
<sequence>MDHLFIALVLCSALLHAVWNAFLHVSEDRLAQLGTMSLPYLAFGIAGAWLLPAPERAAWPYVAASAALEVAYCFTLARAYRSGEFGQIYPIARGLSPLLVSVLAFAALHERPTPFGFAGIVLVSFGIMSLALRRGFRFSGESVPYALLTGVFIAAYSICDGIGARVAGSALGYVAWVYLLWSVPQILLVCAVRGGPRSVFGSRDAVRQGVVAGTISLVAYGIVVLAYRHLPVATVSALRETSSIFAVAIGWFAMRERPGAQRLVACALVVAGAALIRL</sequence>
<evidence type="ECO:0000313" key="12">
    <source>
        <dbReference type="Proteomes" id="UP000070119"/>
    </source>
</evidence>
<gene>
    <name evidence="11" type="ORF">WK57_34180</name>
</gene>
<accession>A0A104RS87</accession>
<keyword evidence="10" id="KW-0472">Membrane</keyword>
<dbReference type="InterPro" id="IPR000390">
    <property type="entry name" value="Small_drug/metabolite_transptr"/>
</dbReference>
<evidence type="ECO:0000256" key="9">
    <source>
        <dbReference type="ARBA" id="ARBA00023098"/>
    </source>
</evidence>
<dbReference type="AlphaFoldDB" id="A0A104RS87"/>